<reference evidence="2" key="1">
    <citation type="submission" date="2013-11" db="EMBL/GenBank/DDBJ databases">
        <title>Draft genome sequence of the broad-host-range Rhizobium sp. LPU83 strain, a member of the low-genetic diversity Oregon-like Rhizobium sp. group.</title>
        <authorList>
            <person name="Wibberg D."/>
            <person name="Puehler A."/>
            <person name="Schlueter A."/>
        </authorList>
    </citation>
    <scope>NUCLEOTIDE SEQUENCE [LARGE SCALE GENOMIC DNA]</scope>
    <source>
        <strain evidence="2">LPU83</strain>
    </source>
</reference>
<dbReference type="Proteomes" id="UP000019443">
    <property type="component" value="Chromosome"/>
</dbReference>
<dbReference type="EMBL" id="HG916852">
    <property type="protein sequence ID" value="CDM57661.1"/>
    <property type="molecule type" value="Genomic_DNA"/>
</dbReference>
<dbReference type="RefSeq" id="WP_037069671.1">
    <property type="nucleotide sequence ID" value="NZ_HG916852.1"/>
</dbReference>
<dbReference type="KEGG" id="rhl:LPU83_2004"/>
<dbReference type="eggNOG" id="COG0137">
    <property type="taxonomic scope" value="Bacteria"/>
</dbReference>
<evidence type="ECO:0000313" key="3">
    <source>
        <dbReference type="Proteomes" id="UP000019443"/>
    </source>
</evidence>
<name>W6RTM0_9HYPH</name>
<dbReference type="InterPro" id="IPR019627">
    <property type="entry name" value="YAcAr"/>
</dbReference>
<sequence>MRVLICGGRDYNDYNKFGSVMEPIARKQWNSVKGAFDLTIISGGARGADTMAIEWADEFAANLMKFNADWQKHGRAAGPIRNQEMIDIGQPDLVIAFPGGKGTADMVKRAKQAGIDVMEIAS</sequence>
<keyword evidence="3" id="KW-1185">Reference proteome</keyword>
<organism evidence="2 3">
    <name type="scientific">Rhizobium favelukesii</name>
    <dbReference type="NCBI Taxonomy" id="348824"/>
    <lineage>
        <taxon>Bacteria</taxon>
        <taxon>Pseudomonadati</taxon>
        <taxon>Pseudomonadota</taxon>
        <taxon>Alphaproteobacteria</taxon>
        <taxon>Hyphomicrobiales</taxon>
        <taxon>Rhizobiaceae</taxon>
        <taxon>Rhizobium/Agrobacterium group</taxon>
        <taxon>Rhizobium</taxon>
    </lineage>
</organism>
<dbReference type="SUPFAM" id="SSF102405">
    <property type="entry name" value="MCP/YpsA-like"/>
    <property type="match status" value="1"/>
</dbReference>
<dbReference type="Pfam" id="PF10686">
    <property type="entry name" value="YAcAr"/>
    <property type="match status" value="1"/>
</dbReference>
<gene>
    <name evidence="2" type="ORF">LPU83_2004</name>
</gene>
<accession>W6RTM0</accession>
<protein>
    <submittedName>
        <fullName evidence="2">Conserved protein</fullName>
    </submittedName>
</protein>
<dbReference type="PATRIC" id="fig|348824.6.peg.2164"/>
<evidence type="ECO:0000259" key="1">
    <source>
        <dbReference type="Pfam" id="PF10686"/>
    </source>
</evidence>
<dbReference type="AlphaFoldDB" id="W6RTM0"/>
<dbReference type="HOGENOM" id="CLU_144704_1_0_5"/>
<feature type="domain" description="YspA cpYpsA-related SLOG" evidence="1">
    <location>
        <begin position="1"/>
        <end position="73"/>
    </location>
</feature>
<evidence type="ECO:0000313" key="2">
    <source>
        <dbReference type="EMBL" id="CDM57661.1"/>
    </source>
</evidence>
<proteinExistence type="predicted"/>